<dbReference type="Proteomes" id="UP000076852">
    <property type="component" value="Chromosome 2"/>
</dbReference>
<gene>
    <name evidence="2" type="ORF">AYM40_35080</name>
</gene>
<dbReference type="STRING" id="1804984.AYM40_35080"/>
<accession>A0A160FVG6</accession>
<feature type="coiled-coil region" evidence="1">
    <location>
        <begin position="367"/>
        <end position="401"/>
    </location>
</feature>
<evidence type="ECO:0000313" key="3">
    <source>
        <dbReference type="Proteomes" id="UP000076852"/>
    </source>
</evidence>
<keyword evidence="3" id="KW-1185">Reference proteome</keyword>
<dbReference type="EMBL" id="CP014579">
    <property type="protein sequence ID" value="ANB77310.1"/>
    <property type="molecule type" value="Genomic_DNA"/>
</dbReference>
<evidence type="ECO:0008006" key="4">
    <source>
        <dbReference type="Google" id="ProtNLM"/>
    </source>
</evidence>
<dbReference type="Gene3D" id="3.40.50.300">
    <property type="entry name" value="P-loop containing nucleotide triphosphate hydrolases"/>
    <property type="match status" value="2"/>
</dbReference>
<dbReference type="AlphaFoldDB" id="A0A160FVG6"/>
<evidence type="ECO:0000313" key="2">
    <source>
        <dbReference type="EMBL" id="ANB77310.1"/>
    </source>
</evidence>
<dbReference type="RefSeq" id="WP_063500503.1">
    <property type="nucleotide sequence ID" value="NZ_CP014579.1"/>
</dbReference>
<dbReference type="SUPFAM" id="SSF52540">
    <property type="entry name" value="P-loop containing nucleoside triphosphate hydrolases"/>
    <property type="match status" value="1"/>
</dbReference>
<dbReference type="OrthoDB" id="103556at2"/>
<evidence type="ECO:0000256" key="1">
    <source>
        <dbReference type="SAM" id="Coils"/>
    </source>
</evidence>
<name>A0A160FVG6_9BURK</name>
<proteinExistence type="predicted"/>
<reference evidence="2 3" key="1">
    <citation type="journal article" date="2016" name="Gene">
        <title>PacBio SMRT assembly of a complex multi-replicon genome reveals chlorocatechol degradative operon in a region of genome plasticity.</title>
        <authorList>
            <person name="Ricker N."/>
            <person name="Shen S.Y."/>
            <person name="Goordial J."/>
            <person name="Jin S."/>
            <person name="Fulthorpe R.R."/>
        </authorList>
    </citation>
    <scope>NUCLEOTIDE SEQUENCE [LARGE SCALE GENOMIC DNA]</scope>
    <source>
        <strain evidence="2 3">OLGA172</strain>
    </source>
</reference>
<sequence length="648" mass="72854">MNIRFEKLNLEFRRASEVITFPQVSYFFGPIGSGKSSIARLIDFCLGAKVEWTPVLQKELVSASLEIALNDTSLTISRTRDSGMVVAAWKLDEDTLQLTLPARKGAGEVLPSTGVEVLSDLLFYLSNIEQPKVRRRKGMSDEHLERLSFRDLYLFCYLDQDTMDNSFFRLNSDNFAVSRKSVDTLRYLLGYKQERVAELESQLQAVREDRLARAASAEALQKALAQAGFDDVIEIEGRIEETKSAIDIARRYAREARSARQPLPHAVDGIRARVRSLASEVASTEEASTELGERIDEIIRHSNELRMLSVRFQRNAAARSVLAGVDFRSCPRCTQSLPPRDEDCCSVCGQADRVVEGGNNLREDVVSQDLKARLEELTDVLSRMRTQRRRLVLRTDELKQERMLCETALSEQLRDYDSAFLSQAVENERVIATLEQKLNSLLHNRKLPDILQEQSELVETLAGKESELRIRLDKLRETTFRDAKNIEKLGELFLDCLLEVKFPDVRASYHVEIDPSNFTPQIMLSKGGDFVALSFANAGSGGMKSLFKTCFALALHRLAAAIGSRLPSVLVIDTATKNVSSIENPEVIAAFYDFVYRLASSELAGTQFVIIDNEYTAPSDGPEMDIKVRHMMRGSGDNPPLVSYLIDE</sequence>
<protein>
    <recommendedName>
        <fullName evidence="4">Rad50/SbcC-type AAA domain-containing protein</fullName>
    </recommendedName>
</protein>
<keyword evidence="1" id="KW-0175">Coiled coil</keyword>
<dbReference type="KEGG" id="buz:AYM40_35080"/>
<dbReference type="InterPro" id="IPR027417">
    <property type="entry name" value="P-loop_NTPase"/>
</dbReference>
<organism evidence="2 3">
    <name type="scientific">Paraburkholderia phytofirmans OLGA172</name>
    <dbReference type="NCBI Taxonomy" id="1417228"/>
    <lineage>
        <taxon>Bacteria</taxon>
        <taxon>Pseudomonadati</taxon>
        <taxon>Pseudomonadota</taxon>
        <taxon>Betaproteobacteria</taxon>
        <taxon>Burkholderiales</taxon>
        <taxon>Burkholderiaceae</taxon>
        <taxon>Paraburkholderia</taxon>
    </lineage>
</organism>